<dbReference type="EMBL" id="HG322949">
    <property type="protein sequence ID" value="CDG84059.1"/>
    <property type="molecule type" value="Genomic_DNA"/>
</dbReference>
<dbReference type="PATRIC" id="fig|1349767.4.peg.45"/>
<dbReference type="Proteomes" id="UP000027604">
    <property type="component" value="Chromosome I"/>
</dbReference>
<evidence type="ECO:0000313" key="3">
    <source>
        <dbReference type="EMBL" id="CDG84059.1"/>
    </source>
</evidence>
<dbReference type="InterPro" id="IPR038614">
    <property type="entry name" value="GK_N_sf"/>
</dbReference>
<dbReference type="InterPro" id="IPR007835">
    <property type="entry name" value="MOFRL"/>
</dbReference>
<dbReference type="KEGG" id="jag:GJA_3442"/>
<dbReference type="Gene3D" id="3.40.50.10180">
    <property type="entry name" value="Glycerate kinase, MOFRL-like N-terminal domain"/>
    <property type="match status" value="1"/>
</dbReference>
<dbReference type="InterPro" id="IPR037035">
    <property type="entry name" value="GK-like_C_sf"/>
</dbReference>
<proteinExistence type="predicted"/>
<gene>
    <name evidence="3" type="ORF">GJA_3442</name>
</gene>
<dbReference type="Pfam" id="PF13660">
    <property type="entry name" value="DUF4147"/>
    <property type="match status" value="1"/>
</dbReference>
<dbReference type="AlphaFoldDB" id="W0V5F9"/>
<dbReference type="RefSeq" id="WP_038494000.1">
    <property type="nucleotide sequence ID" value="NZ_BCTH01000054.1"/>
</dbReference>
<feature type="domain" description="MOFRL-associated" evidence="2">
    <location>
        <begin position="7"/>
        <end position="229"/>
    </location>
</feature>
<dbReference type="GO" id="GO:0005737">
    <property type="term" value="C:cytoplasm"/>
    <property type="evidence" value="ECO:0007669"/>
    <property type="project" value="TreeGrafter"/>
</dbReference>
<sequence length="423" mass="43823">MTPRAILLDLFQVAVAAAQPARRLPPFLPPPPRGKTVVIGAGKAAAEMAAQLEALWPGPLEGVVVTRYGHAVPCRQVRVLEAAHPVPDQNGIAAARAMHAALAGLSADDLVISLISGGGSALLVEPVAGISLADKQQLTRDMFQAGATIRELNRVRQALSLVKGGRLAAAAWPAQVLTLVISDVPGDDPALVASGPTVPPSCADHDDAALAIVERLGVNLPAHVRKALQVAVPLGGDFSHCRTELIATPMQSLQAAARRAAELGYAPLILGDCIEGEAREVAQMHAGIALSAQRYGQPLAGPAVILSGGETKVSFGAVTPGRGGRNTEFLLALGLALRGAPGIHAIACDTDGVDGSEDNAGALWLDDSAARARRQGVDMRGALERHDAYRAFAALGDLVACGPTHTNVNDFRAMLIEPKQDRI</sequence>
<dbReference type="SUPFAM" id="SSF82544">
    <property type="entry name" value="GckA/TtuD-like"/>
    <property type="match status" value="1"/>
</dbReference>
<evidence type="ECO:0000313" key="4">
    <source>
        <dbReference type="Proteomes" id="UP000027604"/>
    </source>
</evidence>
<dbReference type="STRING" id="1349767.GJA_3442"/>
<dbReference type="PANTHER" id="PTHR12227:SF0">
    <property type="entry name" value="GLYCERATE KINASE"/>
    <property type="match status" value="1"/>
</dbReference>
<evidence type="ECO:0000259" key="1">
    <source>
        <dbReference type="Pfam" id="PF05161"/>
    </source>
</evidence>
<accession>W0V5F9</accession>
<dbReference type="PANTHER" id="PTHR12227">
    <property type="entry name" value="GLYCERATE KINASE"/>
    <property type="match status" value="1"/>
</dbReference>
<dbReference type="HOGENOM" id="CLU_032279_1_1_4"/>
<dbReference type="eggNOG" id="COG2379">
    <property type="taxonomic scope" value="Bacteria"/>
</dbReference>
<dbReference type="InterPro" id="IPR025286">
    <property type="entry name" value="MOFRL_assoc_dom"/>
</dbReference>
<dbReference type="Pfam" id="PF05161">
    <property type="entry name" value="MOFRL"/>
    <property type="match status" value="1"/>
</dbReference>
<feature type="domain" description="MOFRL" evidence="1">
    <location>
        <begin position="304"/>
        <end position="410"/>
    </location>
</feature>
<name>W0V5F9_9BURK</name>
<dbReference type="Gene3D" id="3.40.1480.10">
    <property type="entry name" value="MOFRL domain"/>
    <property type="match status" value="1"/>
</dbReference>
<reference evidence="3 4" key="1">
    <citation type="journal article" date="2015" name="Genome Announc.">
        <title>Genome Sequence of Mushroom Soft-Rot Pathogen Janthinobacterium agaricidamnosum.</title>
        <authorList>
            <person name="Graupner K."/>
            <person name="Lackner G."/>
            <person name="Hertweck C."/>
        </authorList>
    </citation>
    <scope>NUCLEOTIDE SEQUENCE [LARGE SCALE GENOMIC DNA]</scope>
    <source>
        <strain evidence="4">NBRC 102515 / DSM 9628</strain>
    </source>
</reference>
<keyword evidence="4" id="KW-1185">Reference proteome</keyword>
<evidence type="ECO:0000259" key="2">
    <source>
        <dbReference type="Pfam" id="PF13660"/>
    </source>
</evidence>
<organism evidence="3 4">
    <name type="scientific">Janthinobacterium agaricidamnosum NBRC 102515 = DSM 9628</name>
    <dbReference type="NCBI Taxonomy" id="1349767"/>
    <lineage>
        <taxon>Bacteria</taxon>
        <taxon>Pseudomonadati</taxon>
        <taxon>Pseudomonadota</taxon>
        <taxon>Betaproteobacteria</taxon>
        <taxon>Burkholderiales</taxon>
        <taxon>Oxalobacteraceae</taxon>
        <taxon>Janthinobacterium</taxon>
    </lineage>
</organism>
<dbReference type="OrthoDB" id="9766552at2"/>
<dbReference type="GO" id="GO:0008887">
    <property type="term" value="F:glycerate kinase activity"/>
    <property type="evidence" value="ECO:0007669"/>
    <property type="project" value="InterPro"/>
</dbReference>
<protein>
    <submittedName>
        <fullName evidence="3">MOFRL family protein</fullName>
    </submittedName>
</protein>
<dbReference type="InterPro" id="IPR039760">
    <property type="entry name" value="MOFRL_protein"/>
</dbReference>